<dbReference type="RefSeq" id="WP_037289086.1">
    <property type="nucleotide sequence ID" value="NZ_JEOB01000004.1"/>
</dbReference>
<evidence type="ECO:0000313" key="2">
    <source>
        <dbReference type="Proteomes" id="UP000021369"/>
    </source>
</evidence>
<dbReference type="SUPFAM" id="SSF111069">
    <property type="entry name" value="Hypothetical protein yfbM"/>
    <property type="match status" value="1"/>
</dbReference>
<accession>A0A011UAF0</accession>
<reference evidence="1 2" key="1">
    <citation type="submission" date="2013-06" db="EMBL/GenBank/DDBJ databases">
        <title>Rumen cellulosomics: divergent fiber-degrading strategies revealed by comparative genome-wide analysis of six Ruminococcal strains.</title>
        <authorList>
            <person name="Dassa B."/>
            <person name="Borovok I."/>
            <person name="Lamed R."/>
            <person name="Flint H."/>
            <person name="Yeoman C.J."/>
            <person name="White B."/>
            <person name="Bayer E.A."/>
        </authorList>
    </citation>
    <scope>NUCLEOTIDE SEQUENCE [LARGE SCALE GENOMIC DNA]</scope>
    <source>
        <strain evidence="1 2">SY3</strain>
    </source>
</reference>
<organism evidence="1 2">
    <name type="scientific">Ruminococcus albus SY3</name>
    <dbReference type="NCBI Taxonomy" id="1341156"/>
    <lineage>
        <taxon>Bacteria</taxon>
        <taxon>Bacillati</taxon>
        <taxon>Bacillota</taxon>
        <taxon>Clostridia</taxon>
        <taxon>Eubacteriales</taxon>
        <taxon>Oscillospiraceae</taxon>
        <taxon>Ruminococcus</taxon>
    </lineage>
</organism>
<dbReference type="PATRIC" id="fig|1341156.4.peg.3733"/>
<name>A0A011UAF0_RUMAL</name>
<evidence type="ECO:0000313" key="1">
    <source>
        <dbReference type="EMBL" id="EXM37564.1"/>
    </source>
</evidence>
<dbReference type="Proteomes" id="UP000021369">
    <property type="component" value="Unassembled WGS sequence"/>
</dbReference>
<comment type="caution">
    <text evidence="1">The sequence shown here is derived from an EMBL/GenBank/DDBJ whole genome shotgun (WGS) entry which is preliminary data.</text>
</comment>
<dbReference type="AlphaFoldDB" id="A0A011UAF0"/>
<keyword evidence="2" id="KW-1185">Reference proteome</keyword>
<dbReference type="EMBL" id="JEOB01000004">
    <property type="protein sequence ID" value="EXM37564.1"/>
    <property type="molecule type" value="Genomic_DNA"/>
</dbReference>
<dbReference type="Pfam" id="PF08974">
    <property type="entry name" value="DUF1877"/>
    <property type="match status" value="1"/>
</dbReference>
<dbReference type="Gene3D" id="3.40.1760.10">
    <property type="entry name" value="YfbM-like super family"/>
    <property type="match status" value="1"/>
</dbReference>
<evidence type="ECO:0008006" key="3">
    <source>
        <dbReference type="Google" id="ProtNLM"/>
    </source>
</evidence>
<gene>
    <name evidence="1" type="ORF">RASY3_13550</name>
</gene>
<dbReference type="InterPro" id="IPR035944">
    <property type="entry name" value="YfbM-like_sf"/>
</dbReference>
<dbReference type="InterPro" id="IPR015068">
    <property type="entry name" value="DUF1877"/>
</dbReference>
<dbReference type="OrthoDB" id="1821531at2"/>
<sequence length="167" mass="19578">MSCLGVLFAVPEDVVRKLGDIPLEERPEYISEELEEEYFEEYPERTYELDKSWDAMHRLLTDGTLSFGGEEPLAKAVLGGDVLYFDEDHDDYIITAKTPDEVRKVYEALQGLEDSEIRRRYFAIPADEYEDKGEEDYEYTLEYLQDSLSFWRYAAEHGLWVLFTADQ</sequence>
<protein>
    <recommendedName>
        <fullName evidence="3">DUF1877 domain-containing protein</fullName>
    </recommendedName>
</protein>
<proteinExistence type="predicted"/>